<accession>A0A0D1Z7C6</accession>
<reference evidence="4 5" key="1">
    <citation type="submission" date="2015-01" db="EMBL/GenBank/DDBJ databases">
        <title>The Genome Sequence of Ochroconis gallopava CBS43764.</title>
        <authorList>
            <consortium name="The Broad Institute Genomics Platform"/>
            <person name="Cuomo C."/>
            <person name="de Hoog S."/>
            <person name="Gorbushina A."/>
            <person name="Stielow B."/>
            <person name="Teixiera M."/>
            <person name="Abouelleil A."/>
            <person name="Chapman S.B."/>
            <person name="Priest M."/>
            <person name="Young S.K."/>
            <person name="Wortman J."/>
            <person name="Nusbaum C."/>
            <person name="Birren B."/>
        </authorList>
    </citation>
    <scope>NUCLEOTIDE SEQUENCE [LARGE SCALE GENOMIC DNA]</scope>
    <source>
        <strain evidence="4 5">CBS 43764</strain>
    </source>
</reference>
<dbReference type="InParanoid" id="A0A0D1Z7C6"/>
<dbReference type="RefSeq" id="XP_016218736.1">
    <property type="nucleotide sequence ID" value="XM_016353583.1"/>
</dbReference>
<name>A0A0D1Z7C6_9PEZI</name>
<dbReference type="InterPro" id="IPR011989">
    <property type="entry name" value="ARM-like"/>
</dbReference>
<sequence>MHERDLRRVALESGKTTSRKAKQRQLSARSSQAGSAVNSPSGSPNHSPGGSRAASRNVSRQGSEDEFDEDDDLNSSVASLDINAFSTYERAAPDVWQHELHEVGEQIIERSRTKRNTAEAREEMVVVYTNILRAQFAAAEIEPQLADLIPALLKCFRAGSTETESVYALKALSMTVLTTGEELFEEVHQPLRTRIQDSSSHKAQEAAIHTLGACAFFGGADIQDVEDVMDYLLDIIETDGESIEAGDNGAVVTAALQEWGFLATMFEDLEGKTERPLECFENQLDSNDFGVQQAAAENIALLYEQSWTQIEDDEDVDEDETDQYEFGAFRRKDWKQRYSPYHNNSDAYSIKSKLSELARSSARHVAKDKRKNLHQVAKDVLHTIERPYRGPRFSTAIDEDDIRYLGHRLVVRFGGKSSSGTELVIDRWWKYHRYEAVKRIVAGGFAEHYSKNMVVRNAVPRGTLVAPTNF</sequence>
<protein>
    <recommendedName>
        <fullName evidence="3">Interferon-related developmental regulator N-terminal domain-containing protein</fullName>
    </recommendedName>
</protein>
<dbReference type="OrthoDB" id="18978at2759"/>
<dbReference type="EMBL" id="KN847530">
    <property type="protein sequence ID" value="KIW08867.1"/>
    <property type="molecule type" value="Genomic_DNA"/>
</dbReference>
<gene>
    <name evidence="4" type="ORF">PV09_00791</name>
</gene>
<evidence type="ECO:0000313" key="4">
    <source>
        <dbReference type="EMBL" id="KIW08867.1"/>
    </source>
</evidence>
<dbReference type="InterPro" id="IPR039777">
    <property type="entry name" value="IFRD"/>
</dbReference>
<evidence type="ECO:0000313" key="5">
    <source>
        <dbReference type="Proteomes" id="UP000053259"/>
    </source>
</evidence>
<feature type="compositionally biased region" description="Low complexity" evidence="2">
    <location>
        <begin position="38"/>
        <end position="51"/>
    </location>
</feature>
<dbReference type="Pfam" id="PF05004">
    <property type="entry name" value="IFRD"/>
    <property type="match status" value="1"/>
</dbReference>
<dbReference type="InterPro" id="IPR007701">
    <property type="entry name" value="Interferon-rel_develop_reg_N"/>
</dbReference>
<dbReference type="AlphaFoldDB" id="A0A0D1Z7C6"/>
<dbReference type="PANTHER" id="PTHR12354">
    <property type="entry name" value="INTERFERON-RELATED DEVELOPMENTAL REGULATOR"/>
    <property type="match status" value="1"/>
</dbReference>
<dbReference type="HOGENOM" id="CLU_039188_0_0_1"/>
<evidence type="ECO:0000256" key="1">
    <source>
        <dbReference type="ARBA" id="ARBA00008828"/>
    </source>
</evidence>
<feature type="compositionally biased region" description="Polar residues" evidence="2">
    <location>
        <begin position="24"/>
        <end position="37"/>
    </location>
</feature>
<dbReference type="InterPro" id="IPR016024">
    <property type="entry name" value="ARM-type_fold"/>
</dbReference>
<dbReference type="PANTHER" id="PTHR12354:SF1">
    <property type="entry name" value="INTERFERON-RELATED DEVELOPMENTAL REGULATOR 1"/>
    <property type="match status" value="1"/>
</dbReference>
<proteinExistence type="inferred from homology"/>
<dbReference type="Proteomes" id="UP000053259">
    <property type="component" value="Unassembled WGS sequence"/>
</dbReference>
<evidence type="ECO:0000256" key="2">
    <source>
        <dbReference type="SAM" id="MobiDB-lite"/>
    </source>
</evidence>
<dbReference type="GeneID" id="27308764"/>
<dbReference type="SUPFAM" id="SSF48371">
    <property type="entry name" value="ARM repeat"/>
    <property type="match status" value="1"/>
</dbReference>
<feature type="region of interest" description="Disordered" evidence="2">
    <location>
        <begin position="1"/>
        <end position="73"/>
    </location>
</feature>
<dbReference type="STRING" id="253628.A0A0D1Z7C6"/>
<feature type="compositionally biased region" description="Acidic residues" evidence="2">
    <location>
        <begin position="64"/>
        <end position="73"/>
    </location>
</feature>
<feature type="compositionally biased region" description="Basic and acidic residues" evidence="2">
    <location>
        <begin position="1"/>
        <end position="10"/>
    </location>
</feature>
<comment type="similarity">
    <text evidence="1">Belongs to the IFRD family.</text>
</comment>
<evidence type="ECO:0000259" key="3">
    <source>
        <dbReference type="Pfam" id="PF05004"/>
    </source>
</evidence>
<organism evidence="4 5">
    <name type="scientific">Verruconis gallopava</name>
    <dbReference type="NCBI Taxonomy" id="253628"/>
    <lineage>
        <taxon>Eukaryota</taxon>
        <taxon>Fungi</taxon>
        <taxon>Dikarya</taxon>
        <taxon>Ascomycota</taxon>
        <taxon>Pezizomycotina</taxon>
        <taxon>Dothideomycetes</taxon>
        <taxon>Pleosporomycetidae</taxon>
        <taxon>Venturiales</taxon>
        <taxon>Sympoventuriaceae</taxon>
        <taxon>Verruconis</taxon>
    </lineage>
</organism>
<keyword evidence="5" id="KW-1185">Reference proteome</keyword>
<dbReference type="Gene3D" id="1.25.10.10">
    <property type="entry name" value="Leucine-rich Repeat Variant"/>
    <property type="match status" value="1"/>
</dbReference>
<dbReference type="VEuPathDB" id="FungiDB:PV09_00791"/>
<feature type="domain" description="Interferon-related developmental regulator N-terminal" evidence="3">
    <location>
        <begin position="84"/>
        <end position="385"/>
    </location>
</feature>